<name>A0A518HAT0_9BACT</name>
<accession>A0A518HAT0</accession>
<proteinExistence type="predicted"/>
<sequence length="114" mass="12938">MQDRIEEALMETGFSNAKISDKLVEYAEELSLSTKGLGAESVRQWRSEGAIPNAVALYGIARLSNRPMQWFFDGVDDSASRLDEDDRFVLRVWRSMRIDADEAARRLATNPLQD</sequence>
<dbReference type="KEGG" id="tpla:ElP_58640"/>
<reference evidence="1 2" key="1">
    <citation type="submission" date="2019-02" db="EMBL/GenBank/DDBJ databases">
        <title>Deep-cultivation of Planctomycetes and their phenomic and genomic characterization uncovers novel biology.</title>
        <authorList>
            <person name="Wiegand S."/>
            <person name="Jogler M."/>
            <person name="Boedeker C."/>
            <person name="Pinto D."/>
            <person name="Vollmers J."/>
            <person name="Rivas-Marin E."/>
            <person name="Kohn T."/>
            <person name="Peeters S.H."/>
            <person name="Heuer A."/>
            <person name="Rast P."/>
            <person name="Oberbeckmann S."/>
            <person name="Bunk B."/>
            <person name="Jeske O."/>
            <person name="Meyerdierks A."/>
            <person name="Storesund J.E."/>
            <person name="Kallscheuer N."/>
            <person name="Luecker S."/>
            <person name="Lage O.M."/>
            <person name="Pohl T."/>
            <person name="Merkel B.J."/>
            <person name="Hornburger P."/>
            <person name="Mueller R.-W."/>
            <person name="Bruemmer F."/>
            <person name="Labrenz M."/>
            <person name="Spormann A.M."/>
            <person name="Op den Camp H."/>
            <person name="Overmann J."/>
            <person name="Amann R."/>
            <person name="Jetten M.S.M."/>
            <person name="Mascher T."/>
            <person name="Medema M.H."/>
            <person name="Devos D.P."/>
            <person name="Kaster A.-K."/>
            <person name="Ovreas L."/>
            <person name="Rohde M."/>
            <person name="Galperin M.Y."/>
            <person name="Jogler C."/>
        </authorList>
    </citation>
    <scope>NUCLEOTIDE SEQUENCE [LARGE SCALE GENOMIC DNA]</scope>
    <source>
        <strain evidence="1 2">ElP</strain>
    </source>
</reference>
<protein>
    <recommendedName>
        <fullName evidence="3">XRE family transcriptional regulator</fullName>
    </recommendedName>
</protein>
<dbReference type="Proteomes" id="UP000317835">
    <property type="component" value="Chromosome"/>
</dbReference>
<evidence type="ECO:0000313" key="1">
    <source>
        <dbReference type="EMBL" id="QDV37917.1"/>
    </source>
</evidence>
<keyword evidence="2" id="KW-1185">Reference proteome</keyword>
<dbReference type="RefSeq" id="WP_145276041.1">
    <property type="nucleotide sequence ID" value="NZ_CP036426.1"/>
</dbReference>
<dbReference type="AlphaFoldDB" id="A0A518HAT0"/>
<gene>
    <name evidence="1" type="ORF">ElP_58640</name>
</gene>
<organism evidence="1 2">
    <name type="scientific">Tautonia plasticadhaerens</name>
    <dbReference type="NCBI Taxonomy" id="2527974"/>
    <lineage>
        <taxon>Bacteria</taxon>
        <taxon>Pseudomonadati</taxon>
        <taxon>Planctomycetota</taxon>
        <taxon>Planctomycetia</taxon>
        <taxon>Isosphaerales</taxon>
        <taxon>Isosphaeraceae</taxon>
        <taxon>Tautonia</taxon>
    </lineage>
</organism>
<evidence type="ECO:0008006" key="3">
    <source>
        <dbReference type="Google" id="ProtNLM"/>
    </source>
</evidence>
<evidence type="ECO:0000313" key="2">
    <source>
        <dbReference type="Proteomes" id="UP000317835"/>
    </source>
</evidence>
<dbReference type="EMBL" id="CP036426">
    <property type="protein sequence ID" value="QDV37917.1"/>
    <property type="molecule type" value="Genomic_DNA"/>
</dbReference>